<evidence type="ECO:0000256" key="4">
    <source>
        <dbReference type="ARBA" id="ARBA00040480"/>
    </source>
</evidence>
<dbReference type="OrthoDB" id="9809379at2"/>
<dbReference type="SUPFAM" id="SSF52540">
    <property type="entry name" value="P-loop containing nucleoside triphosphate hydrolases"/>
    <property type="match status" value="1"/>
</dbReference>
<dbReference type="Gene3D" id="1.10.8.60">
    <property type="match status" value="1"/>
</dbReference>
<feature type="domain" description="AAA+ ATPase" evidence="5">
    <location>
        <begin position="262"/>
        <end position="397"/>
    </location>
</feature>
<evidence type="ECO:0000313" key="7">
    <source>
        <dbReference type="Proteomes" id="UP000192923"/>
    </source>
</evidence>
<sequence>MNDELIARIKKGLASRYPLFYVLCREEERLESVLGHVSRMHYQDNRPVVSWSASRGFRNLGKKELAHNDPLQALNAILNAEQDGFFLLKDLPALFDSQPLVLRGLRDLYTELGDKNRAVFISYPELKLPEGLKDQVFMVDLGSPGEAEILEYLKAVDTKLELKGSFSEDWFFRAANAMKGMTLNEVRHLLLRLIREKRFDIEGALPEIYEEKTLSLLKEGCLQFVPKIIPVEKVGGLDILKEWVLSRKSLFNKQAFDAGAPLPAGILFMGVSGCGKSMAAKVIASAWNLPLVRLDMNLVMSGAYGSPEYAFDHAVKVAQNISPIVLWIDEMENSFGYDEMSGSSGGNNSIFSSFLTWMQEKPPSVFVVATANRIQKLPAEIIRKGRFDELFFLDLPSDEERRAIWGIHLRNYGVDPEALNMNFLSALTKDWSGAEIEQAVKSSRIRAQSEGRELAEKDITHVTGRMVPLSRTMEEQIKALRQWSKTRATPASRVEG</sequence>
<dbReference type="RefSeq" id="WP_085212477.1">
    <property type="nucleotide sequence ID" value="NZ_FXAM01000001.1"/>
</dbReference>
<evidence type="ECO:0000259" key="5">
    <source>
        <dbReference type="SMART" id="SM00382"/>
    </source>
</evidence>
<keyword evidence="7" id="KW-1185">Reference proteome</keyword>
<dbReference type="InterPro" id="IPR003959">
    <property type="entry name" value="ATPase_AAA_core"/>
</dbReference>
<dbReference type="STRING" id="1760988.SAMN02949497_2124"/>
<keyword evidence="1" id="KW-0547">Nucleotide-binding</keyword>
<protein>
    <recommendedName>
        <fullName evidence="4">Uncharacterized AAA domain-containing protein ycf46</fullName>
    </recommendedName>
</protein>
<accession>A0A1Y6CWP6</accession>
<evidence type="ECO:0000256" key="1">
    <source>
        <dbReference type="ARBA" id="ARBA00022741"/>
    </source>
</evidence>
<name>A0A1Y6CWP6_9GAMM</name>
<dbReference type="InterPro" id="IPR027417">
    <property type="entry name" value="P-loop_NTPase"/>
</dbReference>
<organism evidence="6 7">
    <name type="scientific">Methylomagnum ishizawai</name>
    <dbReference type="NCBI Taxonomy" id="1760988"/>
    <lineage>
        <taxon>Bacteria</taxon>
        <taxon>Pseudomonadati</taxon>
        <taxon>Pseudomonadota</taxon>
        <taxon>Gammaproteobacteria</taxon>
        <taxon>Methylococcales</taxon>
        <taxon>Methylococcaceae</taxon>
        <taxon>Methylomagnum</taxon>
    </lineage>
</organism>
<dbReference type="PANTHER" id="PTHR42960:SF1">
    <property type="entry name" value="YCF46 PROTEIN"/>
    <property type="match status" value="1"/>
</dbReference>
<dbReference type="SMART" id="SM00382">
    <property type="entry name" value="AAA"/>
    <property type="match status" value="1"/>
</dbReference>
<gene>
    <name evidence="6" type="ORF">SAMN02949497_2124</name>
</gene>
<dbReference type="PANTHER" id="PTHR42960">
    <property type="entry name" value="YCF46 PROTEIN"/>
    <property type="match status" value="1"/>
</dbReference>
<dbReference type="Gene3D" id="3.40.50.300">
    <property type="entry name" value="P-loop containing nucleotide triphosphate hydrolases"/>
    <property type="match status" value="1"/>
</dbReference>
<keyword evidence="2" id="KW-0067">ATP-binding</keyword>
<reference evidence="6 7" key="1">
    <citation type="submission" date="2016-12" db="EMBL/GenBank/DDBJ databases">
        <authorList>
            <person name="Song W.-J."/>
            <person name="Kurnit D.M."/>
        </authorList>
    </citation>
    <scope>NUCLEOTIDE SEQUENCE [LARGE SCALE GENOMIC DNA]</scope>
    <source>
        <strain evidence="6 7">175</strain>
    </source>
</reference>
<dbReference type="Pfam" id="PF00004">
    <property type="entry name" value="AAA"/>
    <property type="match status" value="1"/>
</dbReference>
<proteinExistence type="inferred from homology"/>
<dbReference type="EMBL" id="FXAM01000001">
    <property type="protein sequence ID" value="SMF94791.1"/>
    <property type="molecule type" value="Genomic_DNA"/>
</dbReference>
<dbReference type="InterPro" id="IPR003593">
    <property type="entry name" value="AAA+_ATPase"/>
</dbReference>
<comment type="similarity">
    <text evidence="3">Belongs to the AAA ATPase family. Highly divergent.</text>
</comment>
<evidence type="ECO:0000256" key="3">
    <source>
        <dbReference type="ARBA" id="ARBA00038088"/>
    </source>
</evidence>
<evidence type="ECO:0000313" key="6">
    <source>
        <dbReference type="EMBL" id="SMF94791.1"/>
    </source>
</evidence>
<dbReference type="GO" id="GO:0005524">
    <property type="term" value="F:ATP binding"/>
    <property type="evidence" value="ECO:0007669"/>
    <property type="project" value="UniProtKB-KW"/>
</dbReference>
<evidence type="ECO:0000256" key="2">
    <source>
        <dbReference type="ARBA" id="ARBA00022840"/>
    </source>
</evidence>
<dbReference type="InterPro" id="IPR052381">
    <property type="entry name" value="AAA_domain_protein"/>
</dbReference>
<dbReference type="GO" id="GO:0016887">
    <property type="term" value="F:ATP hydrolysis activity"/>
    <property type="evidence" value="ECO:0007669"/>
    <property type="project" value="InterPro"/>
</dbReference>
<dbReference type="AlphaFoldDB" id="A0A1Y6CWP6"/>
<dbReference type="Proteomes" id="UP000192923">
    <property type="component" value="Unassembled WGS sequence"/>
</dbReference>